<dbReference type="PANTHER" id="PTHR35147:SF3">
    <property type="entry name" value="CHEMORECEPTOR GLUTAMINE DEAMIDASE CHED 1-RELATED"/>
    <property type="match status" value="1"/>
</dbReference>
<comment type="function">
    <text evidence="3">Probably deamidates glutamine residues to glutamate on methyl-accepting chemotaxis receptors (MCPs), playing an important role in chemotaxis.</text>
</comment>
<comment type="caution">
    <text evidence="4">The sequence shown here is derived from an EMBL/GenBank/DDBJ whole genome shotgun (WGS) entry which is preliminary data.</text>
</comment>
<evidence type="ECO:0000313" key="5">
    <source>
        <dbReference type="Proteomes" id="UP000248916"/>
    </source>
</evidence>
<sequence>MSILINESAYREIAVYQGEFQISADPGVVMTTLLGSCVATCLFDPVARIGGMNHFLLAETPSGRTPSERYGFYAMEVLINGLLKLGARKSRLEAKLFGGAKMEGGAWTIGAANAEFATSFLDREGIPCVASSLGGRQGRRLRFSPTTGVVRQRLMEVPPPLRPTEPAPVDDILFFED</sequence>
<dbReference type="GO" id="GO:0050568">
    <property type="term" value="F:protein-glutamine glutaminase activity"/>
    <property type="evidence" value="ECO:0007669"/>
    <property type="project" value="UniProtKB-UniRule"/>
</dbReference>
<dbReference type="RefSeq" id="WP_111538947.1">
    <property type="nucleotide sequence ID" value="NZ_QKZL01000032.1"/>
</dbReference>
<dbReference type="Pfam" id="PF03975">
    <property type="entry name" value="CheD"/>
    <property type="match status" value="1"/>
</dbReference>
<dbReference type="GO" id="GO:0006935">
    <property type="term" value="P:chemotaxis"/>
    <property type="evidence" value="ECO:0007669"/>
    <property type="project" value="UniProtKB-UniRule"/>
</dbReference>
<dbReference type="HAMAP" id="MF_01440">
    <property type="entry name" value="CheD"/>
    <property type="match status" value="1"/>
</dbReference>
<evidence type="ECO:0000256" key="3">
    <source>
        <dbReference type="HAMAP-Rule" id="MF_01440"/>
    </source>
</evidence>
<dbReference type="InterPro" id="IPR038592">
    <property type="entry name" value="CheD-like_sf"/>
</dbReference>
<keyword evidence="2 3" id="KW-0378">Hydrolase</keyword>
<gene>
    <name evidence="3" type="primary">cheD</name>
    <name evidence="4" type="ORF">LX81_03949</name>
</gene>
<dbReference type="EC" id="3.5.1.44" evidence="3"/>
<dbReference type="PANTHER" id="PTHR35147">
    <property type="entry name" value="CHEMORECEPTOR GLUTAMINE DEAMIDASE CHED-RELATED"/>
    <property type="match status" value="1"/>
</dbReference>
<dbReference type="EMBL" id="QKZL01000032">
    <property type="protein sequence ID" value="PZX11358.1"/>
    <property type="molecule type" value="Genomic_DNA"/>
</dbReference>
<keyword evidence="1 3" id="KW-0145">Chemotaxis</keyword>
<evidence type="ECO:0000256" key="2">
    <source>
        <dbReference type="ARBA" id="ARBA00022801"/>
    </source>
</evidence>
<evidence type="ECO:0000256" key="1">
    <source>
        <dbReference type="ARBA" id="ARBA00022500"/>
    </source>
</evidence>
<dbReference type="InterPro" id="IPR005659">
    <property type="entry name" value="Chemorcpt_Glu_NH3ase_CheD"/>
</dbReference>
<proteinExistence type="inferred from homology"/>
<dbReference type="Proteomes" id="UP000248916">
    <property type="component" value="Unassembled WGS sequence"/>
</dbReference>
<accession>A0A2W7MTP8</accession>
<dbReference type="AlphaFoldDB" id="A0A2W7MTP8"/>
<organism evidence="4 5">
    <name type="scientific">Palleronia aestuarii</name>
    <dbReference type="NCBI Taxonomy" id="568105"/>
    <lineage>
        <taxon>Bacteria</taxon>
        <taxon>Pseudomonadati</taxon>
        <taxon>Pseudomonadota</taxon>
        <taxon>Alphaproteobacteria</taxon>
        <taxon>Rhodobacterales</taxon>
        <taxon>Roseobacteraceae</taxon>
        <taxon>Palleronia</taxon>
    </lineage>
</organism>
<dbReference type="SUPFAM" id="SSF64438">
    <property type="entry name" value="CNF1/YfiH-like putative cysteine hydrolases"/>
    <property type="match status" value="1"/>
</dbReference>
<name>A0A2W7MTP8_9RHOB</name>
<comment type="catalytic activity">
    <reaction evidence="3">
        <text>L-glutaminyl-[protein] + H2O = L-glutamyl-[protein] + NH4(+)</text>
        <dbReference type="Rhea" id="RHEA:16441"/>
        <dbReference type="Rhea" id="RHEA-COMP:10207"/>
        <dbReference type="Rhea" id="RHEA-COMP:10208"/>
        <dbReference type="ChEBI" id="CHEBI:15377"/>
        <dbReference type="ChEBI" id="CHEBI:28938"/>
        <dbReference type="ChEBI" id="CHEBI:29973"/>
        <dbReference type="ChEBI" id="CHEBI:30011"/>
        <dbReference type="EC" id="3.5.1.44"/>
    </reaction>
</comment>
<reference evidence="4 5" key="1">
    <citation type="submission" date="2018-06" db="EMBL/GenBank/DDBJ databases">
        <title>Genomic Encyclopedia of Archaeal and Bacterial Type Strains, Phase II (KMG-II): from individual species to whole genera.</title>
        <authorList>
            <person name="Goeker M."/>
        </authorList>
    </citation>
    <scope>NUCLEOTIDE SEQUENCE [LARGE SCALE GENOMIC DNA]</scope>
    <source>
        <strain evidence="4 5">DSM 22009</strain>
    </source>
</reference>
<comment type="similarity">
    <text evidence="3">Belongs to the CheD family.</text>
</comment>
<protein>
    <recommendedName>
        <fullName evidence="3">Probable chemoreceptor glutamine deamidase CheD</fullName>
        <ecNumber evidence="3">3.5.1.44</ecNumber>
    </recommendedName>
</protein>
<dbReference type="OrthoDB" id="9807202at2"/>
<dbReference type="InterPro" id="IPR011324">
    <property type="entry name" value="Cytotoxic_necrot_fac-like_cat"/>
</dbReference>
<dbReference type="Gene3D" id="3.30.1330.200">
    <property type="match status" value="1"/>
</dbReference>
<dbReference type="CDD" id="cd16352">
    <property type="entry name" value="CheD"/>
    <property type="match status" value="1"/>
</dbReference>
<keyword evidence="5" id="KW-1185">Reference proteome</keyword>
<evidence type="ECO:0000313" key="4">
    <source>
        <dbReference type="EMBL" id="PZX11358.1"/>
    </source>
</evidence>